<evidence type="ECO:0000313" key="1">
    <source>
        <dbReference type="EMBL" id="KAJ1970007.1"/>
    </source>
</evidence>
<dbReference type="Proteomes" id="UP001150925">
    <property type="component" value="Unassembled WGS sequence"/>
</dbReference>
<proteinExistence type="predicted"/>
<keyword evidence="2" id="KW-1185">Reference proteome</keyword>
<organism evidence="1 2">
    <name type="scientific">Dispira parvispora</name>
    <dbReference type="NCBI Taxonomy" id="1520584"/>
    <lineage>
        <taxon>Eukaryota</taxon>
        <taxon>Fungi</taxon>
        <taxon>Fungi incertae sedis</taxon>
        <taxon>Zoopagomycota</taxon>
        <taxon>Kickxellomycotina</taxon>
        <taxon>Dimargaritomycetes</taxon>
        <taxon>Dimargaritales</taxon>
        <taxon>Dimargaritaceae</taxon>
        <taxon>Dispira</taxon>
    </lineage>
</organism>
<name>A0A9W8E693_9FUNG</name>
<comment type="caution">
    <text evidence="1">The sequence shown here is derived from an EMBL/GenBank/DDBJ whole genome shotgun (WGS) entry which is preliminary data.</text>
</comment>
<dbReference type="EMBL" id="JANBPY010000009">
    <property type="protein sequence ID" value="KAJ1970007.1"/>
    <property type="molecule type" value="Genomic_DNA"/>
</dbReference>
<accession>A0A9W8E693</accession>
<reference evidence="1" key="1">
    <citation type="submission" date="2022-07" db="EMBL/GenBank/DDBJ databases">
        <title>Phylogenomic reconstructions and comparative analyses of Kickxellomycotina fungi.</title>
        <authorList>
            <person name="Reynolds N.K."/>
            <person name="Stajich J.E."/>
            <person name="Barry K."/>
            <person name="Grigoriev I.V."/>
            <person name="Crous P."/>
            <person name="Smith M.E."/>
        </authorList>
    </citation>
    <scope>NUCLEOTIDE SEQUENCE</scope>
    <source>
        <strain evidence="1">RSA 1196</strain>
    </source>
</reference>
<protein>
    <submittedName>
        <fullName evidence="1">Uncharacterized protein</fullName>
    </submittedName>
</protein>
<dbReference type="AlphaFoldDB" id="A0A9W8E693"/>
<sequence>MCGIDPTDCRCQNSVFRSCHELFELFCSQAGRRKNFKVYNPSNIFDLKFKYDQKWCLVISQGNNGERSRVDFITYQSVTQPREPNLAYQLMQYLGWLYDVPYLLLVYEGGETNEDINYQTPYTLQNDGDHAMGRNGPDTSLVLPGRCLHLFPQDAKNLGFRPFSLWVEENVGWFNVTLETLLQEPPRLTYQDVWQMNMSQGYRVIE</sequence>
<gene>
    <name evidence="1" type="ORF">IWQ62_000245</name>
</gene>
<evidence type="ECO:0000313" key="2">
    <source>
        <dbReference type="Proteomes" id="UP001150925"/>
    </source>
</evidence>